<sequence>MGTPPPGLLSWQPCSLTPPPLSRSSEESPTRACSEKISPLNACSEKSLSRASAKRNPNARQLRMDGAGLTVVQRPSVCKLNGLNNHIRHHHSQHKRSSSDRTEEVVGTYECRQLKSLQSNPSTNWNGNALPHLVLHRKLHRHPAVICSAAAAAAGGDGALFSSDLGTDTAAKDAGNGAATQTENLTFVEQVVQVWDAIKSLLPYGSWWDVMDKGKHQQEAYGITFVEAMKRLWILISPDRLVIAAAFTALIIAALSEITIPHYVAATIFAAQSGLRDDFHRNAKLLAVMSCTYGLFSGIRGACFGVANQILVRRMREKLFSTLLNQDIAFFDVEAVGALTSRLGSDCQQVSRIIGNDLNIMFRNALQGIGAFVYLMTLSWQLALSTFLICNMMWYFMRVYGRYQKKTAKAAQDSVASANEVAEETLSLARVVRTFGTEKEEVARYRKWLNRLEDINFRQSVAYGFWNWSSNTLYNATQVVALMMGGGFVMSGKITAEQLTKFILYSEWVVHSTWWVGDHWSSLMQAIGASEKVFQLLDLPPSKQLSLHGIKLPEVQGHIQFADITFQYPTRPQAYVLRNVNLSLYPGELVAVVGLSGSGKSTLVGLLLRHYEPLGGQILIDGVPLTSLDIKWFRQQLGVVNQEPRLFSMDVASNIAYGCGRKVSHVDIERAAIQANAHDFIMSLPEGYKTLVDNSRLSGGQKQRIAIARALLRDPSILILDEATSALDAESEHYVQVDHAMRGDGKRKRTVIVIAHRLSTVRAANRIVVMKNGQIAEMGSHEELLRKDGEYAHLTRRQQTTLTQ</sequence>
<dbReference type="InterPro" id="IPR017871">
    <property type="entry name" value="ABC_transporter-like_CS"/>
</dbReference>
<evidence type="ECO:0000259" key="10">
    <source>
        <dbReference type="PROSITE" id="PS50929"/>
    </source>
</evidence>
<evidence type="ECO:0000256" key="4">
    <source>
        <dbReference type="ARBA" id="ARBA00022840"/>
    </source>
</evidence>
<dbReference type="InterPro" id="IPR003593">
    <property type="entry name" value="AAA+_ATPase"/>
</dbReference>
<evidence type="ECO:0000259" key="9">
    <source>
        <dbReference type="PROSITE" id="PS50893"/>
    </source>
</evidence>
<dbReference type="PANTHER" id="PTHR43394:SF19">
    <property type="entry name" value="ABC TRANSPORTER B FAMILY"/>
    <property type="match status" value="1"/>
</dbReference>
<keyword evidence="4" id="KW-0067">ATP-binding</keyword>
<feature type="transmembrane region" description="Helical" evidence="8">
    <location>
        <begin position="371"/>
        <end position="397"/>
    </location>
</feature>
<protein>
    <submittedName>
        <fullName evidence="11">Uncharacterized protein</fullName>
    </submittedName>
</protein>
<dbReference type="SUPFAM" id="SSF52540">
    <property type="entry name" value="P-loop containing nucleoside triphosphate hydrolases"/>
    <property type="match status" value="1"/>
</dbReference>
<comment type="subcellular location">
    <subcellularLocation>
        <location evidence="1">Membrane</location>
        <topology evidence="1">Multi-pass membrane protein</topology>
    </subcellularLocation>
</comment>
<evidence type="ECO:0000256" key="1">
    <source>
        <dbReference type="ARBA" id="ARBA00004141"/>
    </source>
</evidence>
<feature type="domain" description="ABC transporter" evidence="9">
    <location>
        <begin position="559"/>
        <end position="797"/>
    </location>
</feature>
<proteinExistence type="predicted"/>
<evidence type="ECO:0000256" key="5">
    <source>
        <dbReference type="ARBA" id="ARBA00022989"/>
    </source>
</evidence>
<keyword evidence="2 8" id="KW-0812">Transmembrane</keyword>
<dbReference type="EMBL" id="OZ019900">
    <property type="protein sequence ID" value="CAK9233752.1"/>
    <property type="molecule type" value="Genomic_DNA"/>
</dbReference>
<dbReference type="Gene3D" id="1.20.1560.10">
    <property type="entry name" value="ABC transporter type 1, transmembrane domain"/>
    <property type="match status" value="1"/>
</dbReference>
<dbReference type="Proteomes" id="UP001497512">
    <property type="component" value="Chromosome 8"/>
</dbReference>
<evidence type="ECO:0000256" key="7">
    <source>
        <dbReference type="SAM" id="MobiDB-lite"/>
    </source>
</evidence>
<evidence type="ECO:0000256" key="6">
    <source>
        <dbReference type="ARBA" id="ARBA00023136"/>
    </source>
</evidence>
<dbReference type="PANTHER" id="PTHR43394">
    <property type="entry name" value="ATP-DEPENDENT PERMEASE MDL1, MITOCHONDRIAL"/>
    <property type="match status" value="1"/>
</dbReference>
<dbReference type="SUPFAM" id="SSF90123">
    <property type="entry name" value="ABC transporter transmembrane region"/>
    <property type="match status" value="1"/>
</dbReference>
<dbReference type="Pfam" id="PF00664">
    <property type="entry name" value="ABC_membrane"/>
    <property type="match status" value="1"/>
</dbReference>
<evidence type="ECO:0000256" key="3">
    <source>
        <dbReference type="ARBA" id="ARBA00022741"/>
    </source>
</evidence>
<keyword evidence="5 8" id="KW-1133">Transmembrane helix</keyword>
<dbReference type="Pfam" id="PF00005">
    <property type="entry name" value="ABC_tran"/>
    <property type="match status" value="1"/>
</dbReference>
<gene>
    <name evidence="11" type="ORF">CSSPTR1EN2_LOCUS21665</name>
</gene>
<feature type="transmembrane region" description="Helical" evidence="8">
    <location>
        <begin position="285"/>
        <end position="307"/>
    </location>
</feature>
<dbReference type="PROSITE" id="PS50929">
    <property type="entry name" value="ABC_TM1F"/>
    <property type="match status" value="1"/>
</dbReference>
<dbReference type="PROSITE" id="PS00211">
    <property type="entry name" value="ABC_TRANSPORTER_1"/>
    <property type="match status" value="1"/>
</dbReference>
<organism evidence="11 12">
    <name type="scientific">Sphagnum troendelagicum</name>
    <dbReference type="NCBI Taxonomy" id="128251"/>
    <lineage>
        <taxon>Eukaryota</taxon>
        <taxon>Viridiplantae</taxon>
        <taxon>Streptophyta</taxon>
        <taxon>Embryophyta</taxon>
        <taxon>Bryophyta</taxon>
        <taxon>Sphagnophytina</taxon>
        <taxon>Sphagnopsida</taxon>
        <taxon>Sphagnales</taxon>
        <taxon>Sphagnaceae</taxon>
        <taxon>Sphagnum</taxon>
    </lineage>
</organism>
<dbReference type="InterPro" id="IPR003439">
    <property type="entry name" value="ABC_transporter-like_ATP-bd"/>
</dbReference>
<dbReference type="InterPro" id="IPR027417">
    <property type="entry name" value="P-loop_NTPase"/>
</dbReference>
<feature type="region of interest" description="Disordered" evidence="7">
    <location>
        <begin position="1"/>
        <end position="65"/>
    </location>
</feature>
<dbReference type="InterPro" id="IPR011527">
    <property type="entry name" value="ABC1_TM_dom"/>
</dbReference>
<evidence type="ECO:0000256" key="2">
    <source>
        <dbReference type="ARBA" id="ARBA00022692"/>
    </source>
</evidence>
<keyword evidence="12" id="KW-1185">Reference proteome</keyword>
<keyword evidence="3" id="KW-0547">Nucleotide-binding</keyword>
<feature type="domain" description="ABC transmembrane type-1" evidence="10">
    <location>
        <begin position="244"/>
        <end position="525"/>
    </location>
</feature>
<evidence type="ECO:0000256" key="8">
    <source>
        <dbReference type="SAM" id="Phobius"/>
    </source>
</evidence>
<dbReference type="CDD" id="cd18572">
    <property type="entry name" value="ABC_6TM_TAP"/>
    <property type="match status" value="1"/>
</dbReference>
<evidence type="ECO:0000313" key="12">
    <source>
        <dbReference type="Proteomes" id="UP001497512"/>
    </source>
</evidence>
<dbReference type="SMART" id="SM00382">
    <property type="entry name" value="AAA"/>
    <property type="match status" value="1"/>
</dbReference>
<evidence type="ECO:0000313" key="11">
    <source>
        <dbReference type="EMBL" id="CAK9233752.1"/>
    </source>
</evidence>
<keyword evidence="6 8" id="KW-0472">Membrane</keyword>
<name>A0ABP0UYJ9_9BRYO</name>
<dbReference type="InterPro" id="IPR039421">
    <property type="entry name" value="Type_1_exporter"/>
</dbReference>
<dbReference type="Gene3D" id="3.40.50.300">
    <property type="entry name" value="P-loop containing nucleotide triphosphate hydrolases"/>
    <property type="match status" value="1"/>
</dbReference>
<reference evidence="11" key="1">
    <citation type="submission" date="2024-02" db="EMBL/GenBank/DDBJ databases">
        <authorList>
            <consortium name="ELIXIR-Norway"/>
            <consortium name="Elixir Norway"/>
        </authorList>
    </citation>
    <scope>NUCLEOTIDE SEQUENCE</scope>
</reference>
<accession>A0ABP0UYJ9</accession>
<dbReference type="InterPro" id="IPR036640">
    <property type="entry name" value="ABC1_TM_sf"/>
</dbReference>
<dbReference type="PROSITE" id="PS50893">
    <property type="entry name" value="ABC_TRANSPORTER_2"/>
    <property type="match status" value="1"/>
</dbReference>